<dbReference type="Pfam" id="PF00083">
    <property type="entry name" value="Sugar_tr"/>
    <property type="match status" value="1"/>
</dbReference>
<feature type="transmembrane region" description="Helical" evidence="7">
    <location>
        <begin position="110"/>
        <end position="130"/>
    </location>
</feature>
<evidence type="ECO:0000256" key="6">
    <source>
        <dbReference type="ARBA" id="ARBA00023136"/>
    </source>
</evidence>
<evidence type="ECO:0000256" key="2">
    <source>
        <dbReference type="ARBA" id="ARBA00008335"/>
    </source>
</evidence>
<comment type="similarity">
    <text evidence="2">Belongs to the major facilitator superfamily.</text>
</comment>
<keyword evidence="10" id="KW-1185">Reference proteome</keyword>
<dbReference type="Pfam" id="PF07690">
    <property type="entry name" value="MFS_1"/>
    <property type="match status" value="1"/>
</dbReference>
<protein>
    <recommendedName>
        <fullName evidence="8">Major facilitator superfamily (MFS) profile domain-containing protein</fullName>
    </recommendedName>
</protein>
<evidence type="ECO:0000259" key="8">
    <source>
        <dbReference type="PROSITE" id="PS50850"/>
    </source>
</evidence>
<evidence type="ECO:0000313" key="10">
    <source>
        <dbReference type="Proteomes" id="UP001562425"/>
    </source>
</evidence>
<feature type="transmembrane region" description="Helical" evidence="7">
    <location>
        <begin position="211"/>
        <end position="230"/>
    </location>
</feature>
<feature type="transmembrane region" description="Helical" evidence="7">
    <location>
        <begin position="461"/>
        <end position="481"/>
    </location>
</feature>
<accession>A0ABD1DII6</accession>
<evidence type="ECO:0000313" key="9">
    <source>
        <dbReference type="EMBL" id="KAL1399546.1"/>
    </source>
</evidence>
<name>A0ABD1DII6_CULPP</name>
<dbReference type="AlphaFoldDB" id="A0ABD1DII6"/>
<feature type="transmembrane region" description="Helical" evidence="7">
    <location>
        <begin position="306"/>
        <end position="327"/>
    </location>
</feature>
<reference evidence="9 10" key="1">
    <citation type="submission" date="2024-05" db="EMBL/GenBank/DDBJ databases">
        <title>Culex pipiens pipiens assembly and annotation.</title>
        <authorList>
            <person name="Alout H."/>
            <person name="Durand T."/>
        </authorList>
    </citation>
    <scope>NUCLEOTIDE SEQUENCE [LARGE SCALE GENOMIC DNA]</scope>
    <source>
        <strain evidence="9">HA-2024</strain>
        <tissue evidence="9">Whole body</tissue>
    </source>
</reference>
<comment type="caution">
    <text evidence="9">The sequence shown here is derived from an EMBL/GenBank/DDBJ whole genome shotgun (WGS) entry which is preliminary data.</text>
</comment>
<dbReference type="PANTHER" id="PTHR23511:SF37">
    <property type="entry name" value="MAJOR FACILITATOR SUPERFAMILY (MFS) PROFILE DOMAIN-CONTAINING PROTEIN-RELATED"/>
    <property type="match status" value="1"/>
</dbReference>
<dbReference type="InterPro" id="IPR011701">
    <property type="entry name" value="MFS"/>
</dbReference>
<feature type="transmembrane region" description="Helical" evidence="7">
    <location>
        <begin position="81"/>
        <end position="98"/>
    </location>
</feature>
<sequence>MAPRVRDVVFPVITVDPLRGQVKNRSHTYEEALELAGFGRAQLGLMALAGCCLMATMNESMVASFVLSAGHCDLGLDPEKIGAIGGAIFLGNMLSSYFWGYQADTRGRKLVLQCALFATTACSVVSSFSTGFVSLLVMRFIAGLCISASSAIAYTYLGEFCTGQRRGQMVAYASVMISFGVLFVAVVSWWTLSYEWRIILTDTFSYRPWRLLFILCTIPGLLAGVTLCFLPESPKFLLSQNRPAEALQVLRSLHRINNGEACVYEVTKLVPEVDGNLAKVTGWNGILASMKDQTIPLLKMPYLKNFVICCTNCVVAFSVYSLCLWFPQIMDQVLLDTSTNGSVACNILQSNNSNQHKDNPQCNETIQTETFLYTILLGAIGMFCSLVLSFILRRFSSKPVMIITLAIAGTAGILLQFITNSYAVAMLFSVEIMFCAMGVTLINATAVSLFPTHVKGMATSLINMMGRFGCFVFATIMGALVAQNCPVTFYVLSGSLFLCSALSCFLP</sequence>
<organism evidence="9 10">
    <name type="scientific">Culex pipiens pipiens</name>
    <name type="common">Northern house mosquito</name>
    <dbReference type="NCBI Taxonomy" id="38569"/>
    <lineage>
        <taxon>Eukaryota</taxon>
        <taxon>Metazoa</taxon>
        <taxon>Ecdysozoa</taxon>
        <taxon>Arthropoda</taxon>
        <taxon>Hexapoda</taxon>
        <taxon>Insecta</taxon>
        <taxon>Pterygota</taxon>
        <taxon>Neoptera</taxon>
        <taxon>Endopterygota</taxon>
        <taxon>Diptera</taxon>
        <taxon>Nematocera</taxon>
        <taxon>Culicoidea</taxon>
        <taxon>Culicidae</taxon>
        <taxon>Culicinae</taxon>
        <taxon>Culicini</taxon>
        <taxon>Culex</taxon>
        <taxon>Culex</taxon>
    </lineage>
</organism>
<evidence type="ECO:0000256" key="4">
    <source>
        <dbReference type="ARBA" id="ARBA00022692"/>
    </source>
</evidence>
<dbReference type="PROSITE" id="PS50850">
    <property type="entry name" value="MFS"/>
    <property type="match status" value="1"/>
</dbReference>
<keyword evidence="6 7" id="KW-0472">Membrane</keyword>
<dbReference type="GO" id="GO:0016020">
    <property type="term" value="C:membrane"/>
    <property type="evidence" value="ECO:0007669"/>
    <property type="project" value="UniProtKB-SubCell"/>
</dbReference>
<feature type="transmembrane region" description="Helical" evidence="7">
    <location>
        <begin position="399"/>
        <end position="418"/>
    </location>
</feature>
<feature type="transmembrane region" description="Helical" evidence="7">
    <location>
        <begin position="169"/>
        <end position="191"/>
    </location>
</feature>
<proteinExistence type="inferred from homology"/>
<dbReference type="Gene3D" id="1.20.1250.20">
    <property type="entry name" value="MFS general substrate transporter like domains"/>
    <property type="match status" value="1"/>
</dbReference>
<dbReference type="InterPro" id="IPR005828">
    <property type="entry name" value="MFS_sugar_transport-like"/>
</dbReference>
<dbReference type="InterPro" id="IPR020846">
    <property type="entry name" value="MFS_dom"/>
</dbReference>
<dbReference type="EMBL" id="JBEHCU010005515">
    <property type="protein sequence ID" value="KAL1399546.1"/>
    <property type="molecule type" value="Genomic_DNA"/>
</dbReference>
<feature type="transmembrane region" description="Helical" evidence="7">
    <location>
        <begin position="43"/>
        <end position="69"/>
    </location>
</feature>
<dbReference type="InterPro" id="IPR036259">
    <property type="entry name" value="MFS_trans_sf"/>
</dbReference>
<evidence type="ECO:0000256" key="5">
    <source>
        <dbReference type="ARBA" id="ARBA00022989"/>
    </source>
</evidence>
<feature type="transmembrane region" description="Helical" evidence="7">
    <location>
        <begin position="371"/>
        <end position="392"/>
    </location>
</feature>
<comment type="subcellular location">
    <subcellularLocation>
        <location evidence="1">Membrane</location>
        <topology evidence="1">Multi-pass membrane protein</topology>
    </subcellularLocation>
</comment>
<gene>
    <name evidence="9" type="ORF">pipiens_008135</name>
</gene>
<dbReference type="SUPFAM" id="SSF103473">
    <property type="entry name" value="MFS general substrate transporter"/>
    <property type="match status" value="1"/>
</dbReference>
<feature type="transmembrane region" description="Helical" evidence="7">
    <location>
        <begin position="424"/>
        <end position="449"/>
    </location>
</feature>
<dbReference type="Proteomes" id="UP001562425">
    <property type="component" value="Unassembled WGS sequence"/>
</dbReference>
<evidence type="ECO:0000256" key="3">
    <source>
        <dbReference type="ARBA" id="ARBA00022448"/>
    </source>
</evidence>
<keyword evidence="5 7" id="KW-1133">Transmembrane helix</keyword>
<evidence type="ECO:0000256" key="7">
    <source>
        <dbReference type="SAM" id="Phobius"/>
    </source>
</evidence>
<evidence type="ECO:0000256" key="1">
    <source>
        <dbReference type="ARBA" id="ARBA00004141"/>
    </source>
</evidence>
<dbReference type="PANTHER" id="PTHR23511">
    <property type="entry name" value="SYNAPTIC VESICLE GLYCOPROTEIN 2"/>
    <property type="match status" value="1"/>
</dbReference>
<keyword evidence="4 7" id="KW-0812">Transmembrane</keyword>
<feature type="domain" description="Major facilitator superfamily (MFS) profile" evidence="8">
    <location>
        <begin position="44"/>
        <end position="507"/>
    </location>
</feature>
<keyword evidence="3" id="KW-0813">Transport</keyword>
<feature type="transmembrane region" description="Helical" evidence="7">
    <location>
        <begin position="136"/>
        <end position="157"/>
    </location>
</feature>